<dbReference type="Proteomes" id="UP001168990">
    <property type="component" value="Unassembled WGS sequence"/>
</dbReference>
<evidence type="ECO:0000313" key="3">
    <source>
        <dbReference type="Proteomes" id="UP001168990"/>
    </source>
</evidence>
<gene>
    <name evidence="2" type="ORF">PV328_010323</name>
</gene>
<evidence type="ECO:0000256" key="1">
    <source>
        <dbReference type="SAM" id="MobiDB-lite"/>
    </source>
</evidence>
<feature type="region of interest" description="Disordered" evidence="1">
    <location>
        <begin position="185"/>
        <end position="267"/>
    </location>
</feature>
<protein>
    <submittedName>
        <fullName evidence="2">Uncharacterized protein</fullName>
    </submittedName>
</protein>
<dbReference type="EMBL" id="JAQQBS010001424">
    <property type="protein sequence ID" value="KAK0159447.1"/>
    <property type="molecule type" value="Genomic_DNA"/>
</dbReference>
<accession>A0AA39C821</accession>
<feature type="region of interest" description="Disordered" evidence="1">
    <location>
        <begin position="60"/>
        <end position="79"/>
    </location>
</feature>
<dbReference type="AlphaFoldDB" id="A0AA39C821"/>
<proteinExistence type="predicted"/>
<feature type="compositionally biased region" description="Polar residues" evidence="1">
    <location>
        <begin position="186"/>
        <end position="209"/>
    </location>
</feature>
<comment type="caution">
    <text evidence="2">The sequence shown here is derived from an EMBL/GenBank/DDBJ whole genome shotgun (WGS) entry which is preliminary data.</text>
</comment>
<keyword evidence="3" id="KW-1185">Reference proteome</keyword>
<feature type="compositionally biased region" description="Acidic residues" evidence="1">
    <location>
        <begin position="237"/>
        <end position="267"/>
    </location>
</feature>
<organism evidence="2 3">
    <name type="scientific">Microctonus aethiopoides</name>
    <dbReference type="NCBI Taxonomy" id="144406"/>
    <lineage>
        <taxon>Eukaryota</taxon>
        <taxon>Metazoa</taxon>
        <taxon>Ecdysozoa</taxon>
        <taxon>Arthropoda</taxon>
        <taxon>Hexapoda</taxon>
        <taxon>Insecta</taxon>
        <taxon>Pterygota</taxon>
        <taxon>Neoptera</taxon>
        <taxon>Endopterygota</taxon>
        <taxon>Hymenoptera</taxon>
        <taxon>Apocrita</taxon>
        <taxon>Ichneumonoidea</taxon>
        <taxon>Braconidae</taxon>
        <taxon>Euphorinae</taxon>
        <taxon>Microctonus</taxon>
    </lineage>
</organism>
<reference evidence="2" key="2">
    <citation type="submission" date="2023-03" db="EMBL/GenBank/DDBJ databases">
        <authorList>
            <person name="Inwood S.N."/>
            <person name="Skelly J.G."/>
            <person name="Guhlin J."/>
            <person name="Harrop T.W.R."/>
            <person name="Goldson S.G."/>
            <person name="Dearden P.K."/>
        </authorList>
    </citation>
    <scope>NUCLEOTIDE SEQUENCE</scope>
    <source>
        <strain evidence="2">Irish</strain>
        <tissue evidence="2">Whole body</tissue>
    </source>
</reference>
<sequence length="295" mass="32719">MVLERIIVTKEGEIHDPNTQIFSEEIIVDGKVLMANDIKKYQLHQKKRSKKKLRPRWLNSNRRYKNSLSEAASPPTSTYYTNTGISPSTSYTSCVPPSSNNHWTIMPSLHLPPATSYHHQATPTDSNPVAQIKLTLAHSIQTPMRNSCINAGTSSSSGQQIASPFMINHLKTISSPSHGAVLHPTSLPTANQLSNDSRHSGTSTSNIHMNENIRNRTTATAISTVRPDLNIFGDNFEPGEDDAEEDDAQDDAQDDTQEDDTQEDYAQDDVELFVSRDVDSKQKLVNCEDVRFGGN</sequence>
<reference evidence="2" key="1">
    <citation type="journal article" date="2023" name="bioRxiv">
        <title>Scaffold-level genome assemblies of two parasitoid biocontrol wasps reveal the parthenogenesis mechanism and an associated novel virus.</title>
        <authorList>
            <person name="Inwood S."/>
            <person name="Skelly J."/>
            <person name="Guhlin J."/>
            <person name="Harrop T."/>
            <person name="Goldson S."/>
            <person name="Dearden P."/>
        </authorList>
    </citation>
    <scope>NUCLEOTIDE SEQUENCE</scope>
    <source>
        <strain evidence="2">Irish</strain>
        <tissue evidence="2">Whole body</tissue>
    </source>
</reference>
<evidence type="ECO:0000313" key="2">
    <source>
        <dbReference type="EMBL" id="KAK0159447.1"/>
    </source>
</evidence>
<name>A0AA39C821_9HYME</name>